<name>E7RRD9_9BACT</name>
<dbReference type="Proteomes" id="UP000005580">
    <property type="component" value="Unassembled WGS sequence"/>
</dbReference>
<reference evidence="2" key="1">
    <citation type="submission" date="2011-01" db="EMBL/GenBank/DDBJ databases">
        <authorList>
            <person name="Muzny D."/>
            <person name="Qin X."/>
            <person name="Buhay C."/>
            <person name="Dugan-Rocha S."/>
            <person name="Ding Y."/>
            <person name="Chen G."/>
            <person name="Hawes A."/>
            <person name="Holder M."/>
            <person name="Jhangiani S."/>
            <person name="Johnson A."/>
            <person name="Khan Z."/>
            <person name="Li Z."/>
            <person name="Liu W."/>
            <person name="Liu X."/>
            <person name="Perez L."/>
            <person name="Shen H."/>
            <person name="Wang Q."/>
            <person name="Watt J."/>
            <person name="Xi L."/>
            <person name="Xin Y."/>
            <person name="Zhou J."/>
            <person name="Deng J."/>
            <person name="Jiang H."/>
            <person name="Liu Y."/>
            <person name="Qu J."/>
            <person name="Song X.-Z."/>
            <person name="Zhang L."/>
            <person name="Villasana D."/>
            <person name="Johnson A."/>
            <person name="Liu J."/>
            <person name="Liyanage D."/>
            <person name="Lorensuhewa L."/>
            <person name="Robinson T."/>
            <person name="Song A."/>
            <person name="Song B.-B."/>
            <person name="Dinh H."/>
            <person name="Thornton R."/>
            <person name="Coyle M."/>
            <person name="Francisco L."/>
            <person name="Jackson L."/>
            <person name="Javaid M."/>
            <person name="Korchina V."/>
            <person name="Kovar C."/>
            <person name="Mata R."/>
            <person name="Mathew T."/>
            <person name="Ngo R."/>
            <person name="Nguyen L."/>
            <person name="Nguyen N."/>
            <person name="Okwuonu G."/>
            <person name="Ongeri F."/>
            <person name="Pham C."/>
            <person name="Simmons D."/>
            <person name="Wilczek-Boney K."/>
            <person name="Hale W."/>
            <person name="Jakkamsetti A."/>
            <person name="Pham P."/>
            <person name="Ruth R."/>
            <person name="San Lucas F."/>
            <person name="Warren J."/>
            <person name="Zhang J."/>
            <person name="Zhao Z."/>
            <person name="Zhou C."/>
            <person name="Zhu D."/>
            <person name="Lee S."/>
            <person name="Bess C."/>
            <person name="Blankenburg K."/>
            <person name="Forbes L."/>
            <person name="Fu Q."/>
            <person name="Gubbala S."/>
            <person name="Hirani K."/>
            <person name="Jayaseelan J.C."/>
            <person name="Lara F."/>
            <person name="Munidasa M."/>
            <person name="Palculict T."/>
            <person name="Patil S."/>
            <person name="Pu L.-L."/>
            <person name="Saada N."/>
            <person name="Tang L."/>
            <person name="Weissenberger G."/>
            <person name="Zhu Y."/>
            <person name="Hemphill L."/>
            <person name="Shang Y."/>
            <person name="Youmans B."/>
            <person name="Ayvaz T."/>
            <person name="Ross M."/>
            <person name="Santibanez J."/>
            <person name="Aqrawi P."/>
            <person name="Gross S."/>
            <person name="Joshi V."/>
            <person name="Fowler G."/>
            <person name="Nazareth L."/>
            <person name="Reid J."/>
            <person name="Worley K."/>
            <person name="Petrosino J."/>
            <person name="Highlander S."/>
            <person name="Gibbs R."/>
        </authorList>
    </citation>
    <scope>NUCLEOTIDE SEQUENCE [LARGE SCALE GENOMIC DNA]</scope>
    <source>
        <strain evidence="2">ATCC 33269</strain>
    </source>
</reference>
<organism evidence="2 3">
    <name type="scientific">Hoylesella oralis ATCC 33269</name>
    <dbReference type="NCBI Taxonomy" id="873533"/>
    <lineage>
        <taxon>Bacteria</taxon>
        <taxon>Pseudomonadati</taxon>
        <taxon>Bacteroidota</taxon>
        <taxon>Bacteroidia</taxon>
        <taxon>Bacteroidales</taxon>
        <taxon>Prevotellaceae</taxon>
        <taxon>Hoylesella</taxon>
    </lineage>
</organism>
<comment type="caution">
    <text evidence="2">The sequence shown here is derived from an EMBL/GenBank/DDBJ whole genome shotgun (WGS) entry which is preliminary data.</text>
</comment>
<feature type="region of interest" description="Disordered" evidence="1">
    <location>
        <begin position="63"/>
        <end position="82"/>
    </location>
</feature>
<dbReference type="EMBL" id="AEPE02000005">
    <property type="protein sequence ID" value="EFZ36827.1"/>
    <property type="molecule type" value="Genomic_DNA"/>
</dbReference>
<dbReference type="HOGENOM" id="CLU_2047544_0_0_10"/>
<protein>
    <submittedName>
        <fullName evidence="2">Uncharacterized protein</fullName>
    </submittedName>
</protein>
<evidence type="ECO:0000313" key="2">
    <source>
        <dbReference type="EMBL" id="EFZ36827.1"/>
    </source>
</evidence>
<proteinExistence type="predicted"/>
<gene>
    <name evidence="2" type="ORF">HMPREF0663_11740</name>
</gene>
<keyword evidence="3" id="KW-1185">Reference proteome</keyword>
<evidence type="ECO:0000256" key="1">
    <source>
        <dbReference type="SAM" id="MobiDB-lite"/>
    </source>
</evidence>
<evidence type="ECO:0000313" key="3">
    <source>
        <dbReference type="Proteomes" id="UP000005580"/>
    </source>
</evidence>
<sequence length="120" mass="13735">MIAGRLKDALMYNSRMREVCTFLSVSPIFTLTNIVIKMICCKILGIKKRLWPVFVCDRDMWGRPPPAPPKEGSALRKSDKYTSLQSSPKYIFPLQEGGREVPRISFQGEEYDVVFLLATF</sequence>
<dbReference type="AlphaFoldDB" id="E7RRD9"/>
<accession>E7RRD9</accession>